<dbReference type="InterPro" id="IPR036737">
    <property type="entry name" value="OmpA-like_sf"/>
</dbReference>
<feature type="region of interest" description="Disordered" evidence="1">
    <location>
        <begin position="1"/>
        <end position="30"/>
    </location>
</feature>
<feature type="compositionally biased region" description="Low complexity" evidence="1">
    <location>
        <begin position="393"/>
        <end position="402"/>
    </location>
</feature>
<dbReference type="EMBL" id="JBHUEJ010000022">
    <property type="protein sequence ID" value="MFD1711261.1"/>
    <property type="molecule type" value="Genomic_DNA"/>
</dbReference>
<dbReference type="Gene3D" id="3.30.1330.60">
    <property type="entry name" value="OmpA-like domain"/>
    <property type="match status" value="1"/>
</dbReference>
<evidence type="ECO:0000256" key="1">
    <source>
        <dbReference type="SAM" id="MobiDB-lite"/>
    </source>
</evidence>
<evidence type="ECO:0000313" key="3">
    <source>
        <dbReference type="EMBL" id="MFD1711261.1"/>
    </source>
</evidence>
<proteinExistence type="predicted"/>
<gene>
    <name evidence="3" type="ORF">ACFSF0_11615</name>
</gene>
<feature type="compositionally biased region" description="Low complexity" evidence="1">
    <location>
        <begin position="1"/>
        <end position="14"/>
    </location>
</feature>
<dbReference type="PANTHER" id="PTHR30441:SF8">
    <property type="entry name" value="DUF748 DOMAIN-CONTAINING PROTEIN"/>
    <property type="match status" value="1"/>
</dbReference>
<keyword evidence="2" id="KW-1133">Transmembrane helix</keyword>
<accession>A0ABW4KVK3</accession>
<keyword evidence="2" id="KW-0472">Membrane</keyword>
<organism evidence="3 4">
    <name type="scientific">Ottowia flava</name>
    <dbReference type="NCBI Taxonomy" id="2675430"/>
    <lineage>
        <taxon>Bacteria</taxon>
        <taxon>Pseudomonadati</taxon>
        <taxon>Pseudomonadota</taxon>
        <taxon>Betaproteobacteria</taxon>
        <taxon>Burkholderiales</taxon>
        <taxon>Comamonadaceae</taxon>
        <taxon>Ottowia</taxon>
    </lineage>
</organism>
<feature type="compositionally biased region" description="Pro residues" evidence="1">
    <location>
        <begin position="15"/>
        <end position="24"/>
    </location>
</feature>
<keyword evidence="2" id="KW-0812">Transmembrane</keyword>
<feature type="compositionally biased region" description="Low complexity" evidence="1">
    <location>
        <begin position="551"/>
        <end position="562"/>
    </location>
</feature>
<feature type="transmembrane region" description="Helical" evidence="2">
    <location>
        <begin position="39"/>
        <end position="61"/>
    </location>
</feature>
<feature type="region of interest" description="Disordered" evidence="1">
    <location>
        <begin position="542"/>
        <end position="574"/>
    </location>
</feature>
<dbReference type="RefSeq" id="WP_377615067.1">
    <property type="nucleotide sequence ID" value="NZ_JBHUEJ010000022.1"/>
</dbReference>
<dbReference type="PANTHER" id="PTHR30441">
    <property type="entry name" value="DUF748 DOMAIN-CONTAINING PROTEIN"/>
    <property type="match status" value="1"/>
</dbReference>
<feature type="compositionally biased region" description="Low complexity" evidence="1">
    <location>
        <begin position="920"/>
        <end position="969"/>
    </location>
</feature>
<dbReference type="Pfam" id="PF05359">
    <property type="entry name" value="DUF748"/>
    <property type="match status" value="1"/>
</dbReference>
<protein>
    <submittedName>
        <fullName evidence="3">DUF748 domain-containing protein</fullName>
    </submittedName>
</protein>
<sequence>MTSGASESPESTPSAAPPTAPPQRPVGGRLKRHLPANRWARRAVWTVTGVLGLWAVGWLAVPPLLKWQAQKIASEQLGRAVTIGEVDFKPWTLELTLRNLAVAGAAGAPPQVQIQRAYVDADIESLVRLAPVMDAIQVDAPVLRLKHLGNGHYDIDDILAKFAARPQPAEPGDPARFALYNIQVQGGQIDFDDQTVGRQHQVRDLHLNVPFISNLPSQREIKVQPKLAFVANGSAFDSSASALPFTDSRQTDAAFRFSKLDLAPYLGYVPAGLPIKLEAATLDADLRLGFEQTPQPSLRVLGGLEVSGLKAKDGQGADAVAFDGLKVQLADVRPLEGKIHLAKVDLTNPHVAVRRDKGGRINLLVSESAAKTPQTVAARADGSRAEGTLDAKSPVSAASAAPPAAPASATASASVLTPASPASEAARRASGASAAATGAKSAAPVWKVQVDELAVHGGTVDVTDDTTLSDTSAAATVRLNEVELAAQRIAWPMAQAVAFNGSAALVGTEGLTKALPAPATAKPATKAAAKADAKAAKAGGKAVAKTDDAKAGAQPKAGAKADTPPHLQTAAAPAGAASAPVSTVHASALGAVPSLEFQGTASLQGAEVNARIAALPLALAAPYLAPHLVPQLTGNLDAHVGLQWAPPKAVDLPPELKVAADRLVLSHLLLTDESGATAPAAPARGARSRARAPGVLGSVDELALDQVLVDLRSRAVTVGKVALQKPQIDVARDAEQRLMFERWLRQPAGEPAADKGKPAAKSPAAASKGPKTDFPWKVQVAELAVDDGNVGWQDLAMAEPVRAELTQLHLTAKQIDLNAAQPMQVALVTRLGAGRSDPGRLSWRGQVGVLPALSAQGQVDAVRLPVHAFEPYFGEALNIDILRADTSFKGKVDFTQTAQGPRARVTGDALVEELRTHSRPGSAASGGADAPPAPGAPASATHRNLGGSRTTTATGPARPAAARGDQASAVARASGGSQAPLAPGAGADRAGGLGEELLSWKQLRLGGVDVQLDPGKPLQVDVKDTQLSDFYARLLIHPNGRINLQDLVKSKDGDATVTAAAAPVATRSAAVGQPAAGENSGDATGSVAAAAGPATVAAPIVQQVDPNAPVIRFGPVKLSNGKVFFSDRFIRPNYSADLTELNGSLSAFSSVPPGGAPQMADLELTGRAEGTAGLDIRGKLNPLAKPLALDIQAKVSDLELPPLSPYSVKYAGHGIERGKLSMDVAYKVEPDGRLTATNKLVLNQLEFGEAVAGAPASLPVKLATALLADSKGVIDLDLPISGSLNDPQFSVGPIIVKAIINIIGKAITAPFTLLARALGGGPGDDMSNVAFAPGSAQLNAKAREQLDKVAKALTDRPTLKLTVVGTSSLAAEREGYKRERLKTLVAAEKRANQGAASATPAQAASESVAAAAPATGASAPAGAASGAAAAVTVTDAEYPQLLRRLYRRADLPGKPRNAIGLQKDIPVAEMEALLMAQIEVGEDAMRQLATQRGVAVKDYLAARKLPTDRVFLGAARSGAQPAKQATAADAPASAASGAEGATRSAWSPRAELNLSAR</sequence>
<feature type="region of interest" description="Disordered" evidence="1">
    <location>
        <begin position="748"/>
        <end position="772"/>
    </location>
</feature>
<evidence type="ECO:0000313" key="4">
    <source>
        <dbReference type="Proteomes" id="UP001597304"/>
    </source>
</evidence>
<feature type="region of interest" description="Disordered" evidence="1">
    <location>
        <begin position="1516"/>
        <end position="1557"/>
    </location>
</feature>
<comment type="caution">
    <text evidence="3">The sequence shown here is derived from an EMBL/GenBank/DDBJ whole genome shotgun (WGS) entry which is preliminary data.</text>
</comment>
<dbReference type="InterPro" id="IPR008023">
    <property type="entry name" value="DUF748"/>
</dbReference>
<dbReference type="Proteomes" id="UP001597304">
    <property type="component" value="Unassembled WGS sequence"/>
</dbReference>
<feature type="region of interest" description="Disordered" evidence="1">
    <location>
        <begin position="915"/>
        <end position="988"/>
    </location>
</feature>
<name>A0ABW4KVK3_9BURK</name>
<feature type="compositionally biased region" description="Low complexity" evidence="1">
    <location>
        <begin position="1517"/>
        <end position="1545"/>
    </location>
</feature>
<dbReference type="InterPro" id="IPR052894">
    <property type="entry name" value="AsmA-related"/>
</dbReference>
<dbReference type="SUPFAM" id="SSF103088">
    <property type="entry name" value="OmpA-like"/>
    <property type="match status" value="1"/>
</dbReference>
<reference evidence="4" key="1">
    <citation type="journal article" date="2019" name="Int. J. Syst. Evol. Microbiol.">
        <title>The Global Catalogue of Microorganisms (GCM) 10K type strain sequencing project: providing services to taxonomists for standard genome sequencing and annotation.</title>
        <authorList>
            <consortium name="The Broad Institute Genomics Platform"/>
            <consortium name="The Broad Institute Genome Sequencing Center for Infectious Disease"/>
            <person name="Wu L."/>
            <person name="Ma J."/>
        </authorList>
    </citation>
    <scope>NUCLEOTIDE SEQUENCE [LARGE SCALE GENOMIC DNA]</scope>
    <source>
        <strain evidence="4">LMG 29247</strain>
    </source>
</reference>
<feature type="region of interest" description="Disordered" evidence="1">
    <location>
        <begin position="374"/>
        <end position="402"/>
    </location>
</feature>
<evidence type="ECO:0000256" key="2">
    <source>
        <dbReference type="SAM" id="Phobius"/>
    </source>
</evidence>
<keyword evidence="4" id="KW-1185">Reference proteome</keyword>
<feature type="compositionally biased region" description="Low complexity" evidence="1">
    <location>
        <begin position="759"/>
        <end position="769"/>
    </location>
</feature>